<dbReference type="GO" id="GO:0004737">
    <property type="term" value="F:pyruvate decarboxylase activity"/>
    <property type="evidence" value="ECO:0007669"/>
    <property type="project" value="TreeGrafter"/>
</dbReference>
<evidence type="ECO:0000256" key="7">
    <source>
        <dbReference type="ARBA" id="ARBA00023239"/>
    </source>
</evidence>
<feature type="binding site" evidence="8">
    <location>
        <position position="489"/>
    </location>
    <ligand>
        <name>Mg(2+)</name>
        <dbReference type="ChEBI" id="CHEBI:18420"/>
    </ligand>
</feature>
<evidence type="ECO:0000313" key="13">
    <source>
        <dbReference type="EMBL" id="ANB13342.1"/>
    </source>
</evidence>
<dbReference type="CDD" id="cd02005">
    <property type="entry name" value="TPP_PDC_IPDC"/>
    <property type="match status" value="1"/>
</dbReference>
<dbReference type="GO" id="GO:0030976">
    <property type="term" value="F:thiamine pyrophosphate binding"/>
    <property type="evidence" value="ECO:0007669"/>
    <property type="project" value="InterPro"/>
</dbReference>
<dbReference type="KEGG" id="slb:AWJ20_1628"/>
<keyword evidence="5 8" id="KW-0460">Magnesium</keyword>
<dbReference type="Gene3D" id="3.40.50.1220">
    <property type="entry name" value="TPP-binding domain"/>
    <property type="match status" value="1"/>
</dbReference>
<keyword evidence="6 9" id="KW-0786">Thiamine pyrophosphate</keyword>
<dbReference type="FunFam" id="3.40.50.970:FF:000024">
    <property type="entry name" value="Pyruvate decarboxylase isozyme"/>
    <property type="match status" value="1"/>
</dbReference>
<evidence type="ECO:0000256" key="4">
    <source>
        <dbReference type="ARBA" id="ARBA00022793"/>
    </source>
</evidence>
<dbReference type="InterPro" id="IPR012110">
    <property type="entry name" value="PDC/IPDC-like"/>
</dbReference>
<dbReference type="Pfam" id="PF02775">
    <property type="entry name" value="TPP_enzyme_C"/>
    <property type="match status" value="1"/>
</dbReference>
<evidence type="ECO:0000313" key="14">
    <source>
        <dbReference type="Proteomes" id="UP000189580"/>
    </source>
</evidence>
<dbReference type="Pfam" id="PF00205">
    <property type="entry name" value="TPP_enzyme_M"/>
    <property type="match status" value="1"/>
</dbReference>
<accession>A0A167DVI6</accession>
<dbReference type="FunFam" id="3.40.50.970:FF:000019">
    <property type="entry name" value="Pyruvate decarboxylase isozyme"/>
    <property type="match status" value="1"/>
</dbReference>
<proteinExistence type="inferred from homology"/>
<organism evidence="13 14">
    <name type="scientific">Sugiyamaella lignohabitans</name>
    <dbReference type="NCBI Taxonomy" id="796027"/>
    <lineage>
        <taxon>Eukaryota</taxon>
        <taxon>Fungi</taxon>
        <taxon>Dikarya</taxon>
        <taxon>Ascomycota</taxon>
        <taxon>Saccharomycotina</taxon>
        <taxon>Dipodascomycetes</taxon>
        <taxon>Dipodascales</taxon>
        <taxon>Trichomonascaceae</taxon>
        <taxon>Sugiyamaella</taxon>
    </lineage>
</organism>
<name>A0A167DVI6_9ASCO</name>
<dbReference type="InterPro" id="IPR011766">
    <property type="entry name" value="TPP_enzyme_TPP-bd"/>
</dbReference>
<feature type="binding site" evidence="8">
    <location>
        <position position="491"/>
    </location>
    <ligand>
        <name>Mg(2+)</name>
        <dbReference type="ChEBI" id="CHEBI:18420"/>
    </ligand>
</feature>
<dbReference type="InterPro" id="IPR029061">
    <property type="entry name" value="THDP-binding"/>
</dbReference>
<evidence type="ECO:0000256" key="9">
    <source>
        <dbReference type="RuleBase" id="RU362132"/>
    </source>
</evidence>
<dbReference type="OrthoDB" id="308383at2759"/>
<comment type="similarity">
    <text evidence="2 9">Belongs to the TPP enzyme family.</text>
</comment>
<dbReference type="AlphaFoldDB" id="A0A167DVI6"/>
<dbReference type="InterPro" id="IPR029035">
    <property type="entry name" value="DHS-like_NAD/FAD-binding_dom"/>
</dbReference>
<keyword evidence="7" id="KW-0456">Lyase</keyword>
<dbReference type="InterPro" id="IPR012000">
    <property type="entry name" value="Thiamin_PyroP_enz_cen_dom"/>
</dbReference>
<dbReference type="InterPro" id="IPR047214">
    <property type="entry name" value="TPP_PDC_IPDC"/>
</dbReference>
<sequence>MTESTIPLALYLFNRIKQLGIEHILGVPGDFNLQLLDFIYKVPELKWVGCCNELNAAYAADGFGRIKGTGSIGNVSEPGPRLPGVLITTYGVGELSALNGVSGAFAETVPLLHIVGTTGRAIQEDHLLIHHVRPSVGLEPADHTIYMETSKPFSCAHEFLLEPKKAAHQIDRVITEVIKNSRPGYLYIPADMVHAKVPESLLHTPLDLSLKNSDVSLEDNIVDDILAAIYASKSPIILADIIAARFNLTDAIQELVETTQFWSFTTPLGKGLIDETSPKFVGVYNGSLSLPGVAEAVHDSDLVINFGPLLSDSNTGGLSREIKEENLIALHPLYVSVKGKLYKDIQFVPVVKKLLQRLDKTKLPVAGPKPKVKPLEDPPTTHISQEYLVKALSKFVRPKDTVVVESGTFQFAVPDADFKENTSFITQIFYSSIGYALPAALGAAIAARERNQGERIVLVEGDGSAQMTIQELGTMVRHKLPITIFLLNNDGYSIERAIWGPEQKYNDICPGWNWTQLLSVFGGKEGETVANYKVTSREEFETLLSDKNFNENTNKVQLVEVVLDAFDYPWLLKAQVQRMGPFNVKKGIEYAKKRNEI</sequence>
<keyword evidence="4" id="KW-0210">Decarboxylase</keyword>
<reference evidence="13 14" key="1">
    <citation type="submission" date="2016-02" db="EMBL/GenBank/DDBJ databases">
        <title>Complete genome sequence and transcriptome regulation of the pentose utilising yeast Sugiyamaella lignohabitans.</title>
        <authorList>
            <person name="Bellasio M."/>
            <person name="Peymann A."/>
            <person name="Valli M."/>
            <person name="Sipitzky M."/>
            <person name="Graf A."/>
            <person name="Sauer M."/>
            <person name="Marx H."/>
            <person name="Mattanovich D."/>
        </authorList>
    </citation>
    <scope>NUCLEOTIDE SEQUENCE [LARGE SCALE GENOMIC DNA]</scope>
    <source>
        <strain evidence="13 14">CBS 10342</strain>
    </source>
</reference>
<dbReference type="GO" id="GO:0005829">
    <property type="term" value="C:cytosol"/>
    <property type="evidence" value="ECO:0007669"/>
    <property type="project" value="TreeGrafter"/>
</dbReference>
<evidence type="ECO:0000256" key="6">
    <source>
        <dbReference type="ARBA" id="ARBA00023052"/>
    </source>
</evidence>
<evidence type="ECO:0000256" key="8">
    <source>
        <dbReference type="PIRSR" id="PIRSR036565-2"/>
    </source>
</evidence>
<dbReference type="GeneID" id="30033451"/>
<dbReference type="SUPFAM" id="SSF52467">
    <property type="entry name" value="DHS-like NAD/FAD-binding domain"/>
    <property type="match status" value="1"/>
</dbReference>
<protein>
    <submittedName>
        <fullName evidence="13">Indolepyruvate decarboxylase 1</fullName>
    </submittedName>
</protein>
<dbReference type="Pfam" id="PF02776">
    <property type="entry name" value="TPP_enzyme_N"/>
    <property type="match status" value="1"/>
</dbReference>
<dbReference type="InterPro" id="IPR012001">
    <property type="entry name" value="Thiamin_PyroP_enz_TPP-bd_dom"/>
</dbReference>
<dbReference type="CDD" id="cd07038">
    <property type="entry name" value="TPP_PYR_PDC_IPDC_like"/>
    <property type="match status" value="1"/>
</dbReference>
<dbReference type="PANTHER" id="PTHR43452:SF3">
    <property type="entry name" value="TRANSAMINATED AMINO ACID DECARBOXYLASE"/>
    <property type="match status" value="1"/>
</dbReference>
<dbReference type="GO" id="GO:0000287">
    <property type="term" value="F:magnesium ion binding"/>
    <property type="evidence" value="ECO:0007669"/>
    <property type="project" value="InterPro"/>
</dbReference>
<evidence type="ECO:0000256" key="2">
    <source>
        <dbReference type="ARBA" id="ARBA00007812"/>
    </source>
</evidence>
<evidence type="ECO:0000256" key="5">
    <source>
        <dbReference type="ARBA" id="ARBA00022842"/>
    </source>
</evidence>
<dbReference type="PIRSF" id="PIRSF036565">
    <property type="entry name" value="Pyruvt_ip_decrb"/>
    <property type="match status" value="1"/>
</dbReference>
<dbReference type="Proteomes" id="UP000189580">
    <property type="component" value="Chromosome a"/>
</dbReference>
<keyword evidence="13" id="KW-0670">Pyruvate</keyword>
<dbReference type="Gene3D" id="3.40.50.970">
    <property type="match status" value="2"/>
</dbReference>
<dbReference type="RefSeq" id="XP_018735819.1">
    <property type="nucleotide sequence ID" value="XM_018878524.1"/>
</dbReference>
<feature type="domain" description="Thiamine pyrophosphate enzyme N-terminal TPP-binding" evidence="12">
    <location>
        <begin position="11"/>
        <end position="125"/>
    </location>
</feature>
<comment type="cofactor">
    <cofactor evidence="8">
        <name>Mg(2+)</name>
        <dbReference type="ChEBI" id="CHEBI:18420"/>
    </cofactor>
    <text evidence="8">Binds 1 Mg(2+) per subunit.</text>
</comment>
<evidence type="ECO:0000259" key="12">
    <source>
        <dbReference type="Pfam" id="PF02776"/>
    </source>
</evidence>
<dbReference type="SUPFAM" id="SSF52518">
    <property type="entry name" value="Thiamin diphosphate-binding fold (THDP-binding)"/>
    <property type="match status" value="2"/>
</dbReference>
<gene>
    <name evidence="13" type="primary">PDC1</name>
    <name evidence="13" type="ORF">AWJ20_1628</name>
</gene>
<comment type="cofactor">
    <cofactor evidence="1">
        <name>thiamine diphosphate</name>
        <dbReference type="ChEBI" id="CHEBI:58937"/>
    </cofactor>
</comment>
<feature type="binding site" evidence="8">
    <location>
        <position position="462"/>
    </location>
    <ligand>
        <name>Mg(2+)</name>
        <dbReference type="ChEBI" id="CHEBI:18420"/>
    </ligand>
</feature>
<feature type="domain" description="Thiamine pyrophosphate enzyme central" evidence="10">
    <location>
        <begin position="222"/>
        <end position="358"/>
    </location>
</feature>
<keyword evidence="14" id="KW-1185">Reference proteome</keyword>
<evidence type="ECO:0000259" key="11">
    <source>
        <dbReference type="Pfam" id="PF02775"/>
    </source>
</evidence>
<dbReference type="EMBL" id="CP014501">
    <property type="protein sequence ID" value="ANB13342.1"/>
    <property type="molecule type" value="Genomic_DNA"/>
</dbReference>
<dbReference type="GO" id="GO:0000949">
    <property type="term" value="P:aromatic amino acid family catabolic process to alcohol via Ehrlich pathway"/>
    <property type="evidence" value="ECO:0007669"/>
    <property type="project" value="TreeGrafter"/>
</dbReference>
<evidence type="ECO:0000256" key="1">
    <source>
        <dbReference type="ARBA" id="ARBA00001964"/>
    </source>
</evidence>
<evidence type="ECO:0000256" key="3">
    <source>
        <dbReference type="ARBA" id="ARBA00022723"/>
    </source>
</evidence>
<dbReference type="InterPro" id="IPR047213">
    <property type="entry name" value="TPP_PYR_PDC_IPDC-like"/>
</dbReference>
<feature type="domain" description="Thiamine pyrophosphate enzyme TPP-binding" evidence="11">
    <location>
        <begin position="407"/>
        <end position="542"/>
    </location>
</feature>
<evidence type="ECO:0000259" key="10">
    <source>
        <dbReference type="Pfam" id="PF00205"/>
    </source>
</evidence>
<dbReference type="GO" id="GO:0005634">
    <property type="term" value="C:nucleus"/>
    <property type="evidence" value="ECO:0007669"/>
    <property type="project" value="TreeGrafter"/>
</dbReference>
<keyword evidence="3 8" id="KW-0479">Metal-binding</keyword>
<dbReference type="PANTHER" id="PTHR43452">
    <property type="entry name" value="PYRUVATE DECARBOXYLASE"/>
    <property type="match status" value="1"/>
</dbReference>